<dbReference type="EMBL" id="QENZ01000004">
    <property type="protein sequence ID" value="PVX50998.1"/>
    <property type="molecule type" value="Genomic_DNA"/>
</dbReference>
<dbReference type="EC" id="5.2.1.8" evidence="6"/>
<evidence type="ECO:0000256" key="5">
    <source>
        <dbReference type="PROSITE-ProRule" id="PRU00277"/>
    </source>
</evidence>
<dbReference type="InterPro" id="IPR000774">
    <property type="entry name" value="PPIase_FKBP_N"/>
</dbReference>
<name>A0A7L4UPF9_BALHA</name>
<evidence type="ECO:0000256" key="1">
    <source>
        <dbReference type="ARBA" id="ARBA00000971"/>
    </source>
</evidence>
<dbReference type="PANTHER" id="PTHR43811:SF19">
    <property type="entry name" value="39 KDA FK506-BINDING NUCLEAR PROTEIN"/>
    <property type="match status" value="1"/>
</dbReference>
<dbReference type="Gene3D" id="3.10.50.40">
    <property type="match status" value="1"/>
</dbReference>
<evidence type="ECO:0000256" key="6">
    <source>
        <dbReference type="RuleBase" id="RU003915"/>
    </source>
</evidence>
<comment type="similarity">
    <text evidence="2 6">Belongs to the FKBP-type PPIase family.</text>
</comment>
<dbReference type="RefSeq" id="WP_116496543.1">
    <property type="nucleotide sequence ID" value="NZ_QENZ01000004.1"/>
</dbReference>
<dbReference type="InterPro" id="IPR036944">
    <property type="entry name" value="PPIase_FKBP_N_sf"/>
</dbReference>
<dbReference type="AlphaFoldDB" id="A0A7L4UPF9"/>
<gene>
    <name evidence="8" type="ORF">C7377_1328</name>
</gene>
<dbReference type="PROSITE" id="PS50059">
    <property type="entry name" value="FKBP_PPIASE"/>
    <property type="match status" value="1"/>
</dbReference>
<evidence type="ECO:0000256" key="4">
    <source>
        <dbReference type="ARBA" id="ARBA00023235"/>
    </source>
</evidence>
<dbReference type="Gene3D" id="1.10.287.460">
    <property type="entry name" value="Peptidyl-prolyl cis-trans isomerase, FKBP-type, N-terminal domain"/>
    <property type="match status" value="1"/>
</dbReference>
<dbReference type="GO" id="GO:0006457">
    <property type="term" value="P:protein folding"/>
    <property type="evidence" value="ECO:0007669"/>
    <property type="project" value="InterPro"/>
</dbReference>
<comment type="caution">
    <text evidence="8">The sequence shown here is derived from an EMBL/GenBank/DDBJ whole genome shotgun (WGS) entry which is preliminary data.</text>
</comment>
<dbReference type="Proteomes" id="UP000251835">
    <property type="component" value="Unassembled WGS sequence"/>
</dbReference>
<evidence type="ECO:0000313" key="8">
    <source>
        <dbReference type="EMBL" id="PVX50998.1"/>
    </source>
</evidence>
<dbReference type="Pfam" id="PF01346">
    <property type="entry name" value="FKBP_N"/>
    <property type="match status" value="1"/>
</dbReference>
<dbReference type="InterPro" id="IPR046357">
    <property type="entry name" value="PPIase_dom_sf"/>
</dbReference>
<keyword evidence="9" id="KW-1185">Reference proteome</keyword>
<dbReference type="PROSITE" id="PS51257">
    <property type="entry name" value="PROKAR_LIPOPROTEIN"/>
    <property type="match status" value="1"/>
</dbReference>
<keyword evidence="3 5" id="KW-0697">Rotamase</keyword>
<evidence type="ECO:0000256" key="2">
    <source>
        <dbReference type="ARBA" id="ARBA00006577"/>
    </source>
</evidence>
<keyword evidence="4 5" id="KW-0413">Isomerase</keyword>
<dbReference type="FunFam" id="3.10.50.40:FF:000006">
    <property type="entry name" value="Peptidyl-prolyl cis-trans isomerase"/>
    <property type="match status" value="1"/>
</dbReference>
<evidence type="ECO:0000259" key="7">
    <source>
        <dbReference type="PROSITE" id="PS50059"/>
    </source>
</evidence>
<comment type="catalytic activity">
    <reaction evidence="1 5 6">
        <text>[protein]-peptidylproline (omega=180) = [protein]-peptidylproline (omega=0)</text>
        <dbReference type="Rhea" id="RHEA:16237"/>
        <dbReference type="Rhea" id="RHEA-COMP:10747"/>
        <dbReference type="Rhea" id="RHEA-COMP:10748"/>
        <dbReference type="ChEBI" id="CHEBI:83833"/>
        <dbReference type="ChEBI" id="CHEBI:83834"/>
        <dbReference type="EC" id="5.2.1.8"/>
    </reaction>
</comment>
<dbReference type="Pfam" id="PF00254">
    <property type="entry name" value="FKBP_C"/>
    <property type="match status" value="1"/>
</dbReference>
<evidence type="ECO:0000313" key="9">
    <source>
        <dbReference type="Proteomes" id="UP000251835"/>
    </source>
</evidence>
<feature type="domain" description="PPIase FKBP-type" evidence="7">
    <location>
        <begin position="149"/>
        <end position="237"/>
    </location>
</feature>
<dbReference type="OrthoDB" id="9814548at2"/>
<dbReference type="InterPro" id="IPR001179">
    <property type="entry name" value="PPIase_FKBP_dom"/>
</dbReference>
<organism evidence="8 9">
    <name type="scientific">Balneicella halophila</name>
    <dbReference type="NCBI Taxonomy" id="1537566"/>
    <lineage>
        <taxon>Bacteria</taxon>
        <taxon>Pseudomonadati</taxon>
        <taxon>Bacteroidota</taxon>
        <taxon>Bacteroidia</taxon>
        <taxon>Bacteroidales</taxon>
        <taxon>Balneicellaceae</taxon>
        <taxon>Balneicella</taxon>
    </lineage>
</organism>
<evidence type="ECO:0000256" key="3">
    <source>
        <dbReference type="ARBA" id="ARBA00023110"/>
    </source>
</evidence>
<dbReference type="GO" id="GO:0003755">
    <property type="term" value="F:peptidyl-prolyl cis-trans isomerase activity"/>
    <property type="evidence" value="ECO:0007669"/>
    <property type="project" value="UniProtKB-UniRule"/>
</dbReference>
<accession>A0A7L4UPF9</accession>
<sequence length="237" mass="26231">MKKVFLILGVVALLASCGKQTVDKNPTLTSDLDSASYSFGVLIGSDIKKNSLENEVLNHDLIHSGLVVGLEEDTTAKITRDEAIRIWNGYLAKQNEKKREKAKQDLEENKDKGVKFLEENKEKAGVITTESGLQYQVIEQGEGKVPQKGDTVKVNYKGTLIDGTVFDTTENEGRAPFEFVVGEGRVIKGWDEALQLMPVGSKWKLFIPSELAYGDREIPKIKGGSTLVFDVELLEIK</sequence>
<reference evidence="8 9" key="1">
    <citation type="submission" date="2018-05" db="EMBL/GenBank/DDBJ databases">
        <title>Genomic Encyclopedia of Type Strains, Phase IV (KMG-IV): sequencing the most valuable type-strain genomes for metagenomic binning, comparative biology and taxonomic classification.</title>
        <authorList>
            <person name="Goeker M."/>
        </authorList>
    </citation>
    <scope>NUCLEOTIDE SEQUENCE [LARGE SCALE GENOMIC DNA]</scope>
    <source>
        <strain evidence="8 9">DSM 28579</strain>
    </source>
</reference>
<protein>
    <recommendedName>
        <fullName evidence="6">Peptidyl-prolyl cis-trans isomerase</fullName>
        <ecNumber evidence="6">5.2.1.8</ecNumber>
    </recommendedName>
</protein>
<proteinExistence type="inferred from homology"/>
<dbReference type="PANTHER" id="PTHR43811">
    <property type="entry name" value="FKBP-TYPE PEPTIDYL-PROLYL CIS-TRANS ISOMERASE FKPA"/>
    <property type="match status" value="1"/>
</dbReference>
<dbReference type="SUPFAM" id="SSF54534">
    <property type="entry name" value="FKBP-like"/>
    <property type="match status" value="1"/>
</dbReference>